<proteinExistence type="predicted"/>
<name>A0A2S0WN04_9ACTN</name>
<dbReference type="InterPro" id="IPR035940">
    <property type="entry name" value="CAP_sf"/>
</dbReference>
<dbReference type="InterPro" id="IPR014044">
    <property type="entry name" value="CAP_dom"/>
</dbReference>
<dbReference type="Pfam" id="PF00188">
    <property type="entry name" value="CAP"/>
    <property type="match status" value="1"/>
</dbReference>
<keyword evidence="2" id="KW-1185">Reference proteome</keyword>
<dbReference type="SUPFAM" id="SSF55797">
    <property type="entry name" value="PR-1-like"/>
    <property type="match status" value="1"/>
</dbReference>
<sequence length="163" mass="17973">MARSRYRGRMNSLLKHPVRAVAVAALLSLATISPAAAVSSSTYESQVISRTNHVRADHDRVKVKAQSCVDRWAEGQARWMAKHGNLQHRKGRLAKILKDCKLTGVSENIAYGYGSGNKTVNAWMKSSGHRHNILASKMRYVGVGAVKDSDGVWWVAQVFGTKK</sequence>
<gene>
    <name evidence="1" type="ORF">C3E78_10805</name>
</gene>
<dbReference type="EMBL" id="CP026952">
    <property type="protein sequence ID" value="AWB92650.1"/>
    <property type="molecule type" value="Genomic_DNA"/>
</dbReference>
<protein>
    <submittedName>
        <fullName evidence="1">Uncharacterized protein</fullName>
    </submittedName>
</protein>
<dbReference type="CDD" id="cd05379">
    <property type="entry name" value="CAP_bacterial"/>
    <property type="match status" value="1"/>
</dbReference>
<dbReference type="AlphaFoldDB" id="A0A2S0WN04"/>
<evidence type="ECO:0000313" key="2">
    <source>
        <dbReference type="Proteomes" id="UP000244384"/>
    </source>
</evidence>
<dbReference type="KEGG" id="aez:C3E78_10805"/>
<dbReference type="Proteomes" id="UP000244384">
    <property type="component" value="Chromosome"/>
</dbReference>
<accession>A0A2S0WN04</accession>
<reference evidence="2" key="1">
    <citation type="submission" date="2018-01" db="EMBL/GenBank/DDBJ databases">
        <authorList>
            <person name="Li J."/>
        </authorList>
    </citation>
    <scope>NUCLEOTIDE SEQUENCE [LARGE SCALE GENOMIC DNA]</scope>
    <source>
        <strain evidence="2">592</strain>
    </source>
</reference>
<organism evidence="1 2">
    <name type="scientific">Aeromicrobium chenweiae</name>
    <dbReference type="NCBI Taxonomy" id="2079793"/>
    <lineage>
        <taxon>Bacteria</taxon>
        <taxon>Bacillati</taxon>
        <taxon>Actinomycetota</taxon>
        <taxon>Actinomycetes</taxon>
        <taxon>Propionibacteriales</taxon>
        <taxon>Nocardioidaceae</taxon>
        <taxon>Aeromicrobium</taxon>
    </lineage>
</organism>
<accession>A0A5F2EZP2</accession>
<evidence type="ECO:0000313" key="1">
    <source>
        <dbReference type="EMBL" id="AWB92650.1"/>
    </source>
</evidence>
<dbReference type="PANTHER" id="PTHR31157:SF1">
    <property type="entry name" value="SCP DOMAIN-CONTAINING PROTEIN"/>
    <property type="match status" value="1"/>
</dbReference>
<dbReference type="Gene3D" id="3.40.33.10">
    <property type="entry name" value="CAP"/>
    <property type="match status" value="1"/>
</dbReference>
<dbReference type="PANTHER" id="PTHR31157">
    <property type="entry name" value="SCP DOMAIN-CONTAINING PROTEIN"/>
    <property type="match status" value="1"/>
</dbReference>